<evidence type="ECO:0000256" key="2">
    <source>
        <dbReference type="ARBA" id="ARBA00004123"/>
    </source>
</evidence>
<feature type="region of interest" description="Disordered" evidence="13">
    <location>
        <begin position="166"/>
        <end position="203"/>
    </location>
</feature>
<dbReference type="FunFam" id="3.30.160.60:FF:000585">
    <property type="entry name" value="zinc finger protein 784"/>
    <property type="match status" value="1"/>
</dbReference>
<feature type="domain" description="C2H2-type" evidence="14">
    <location>
        <begin position="377"/>
        <end position="399"/>
    </location>
</feature>
<dbReference type="GO" id="GO:0032502">
    <property type="term" value="P:developmental process"/>
    <property type="evidence" value="ECO:0007669"/>
    <property type="project" value="UniProtKB-ARBA"/>
</dbReference>
<sequence length="636" mass="72885">MSHPVEAQSHLERNVLGHNKNSVPEYDESNKTEIKEEITNDIFDELEISTKTKCGEVFTSYSGTLVLICAFCNGKFDNMHSFGVHIREQHNCHLTREQQIDTEIVSANPLVAKAEPEESTENRPNNGDNSGESAITRTEVSSTESQPYPNCIGGQKLCRARRNLKRQLHTDSMPVDQAEEPVKRKRRIGKKSGPLVEQPEQISNQFSRDLIKSEATQPGKLTLTQNLPSQADGWLNSTGDPSNKSSTEFPSGKYVFNYDDDSDESQGCNDPDERSSISSSETDVRADTSATETFPCNLCSRTYRSKRSLNRHLRKPHLSSDEVPTMQEWFCVSCNKQLKSRRTWQRHQRKHKLEDNPGEQASEQNDVAPDDVKIPEFHCDLCNNYFKTKFSLYIHSDAHDTLPAVLQGNLDFLKCKFCNQQLPKYAERKKHEKTHTGARPYECPYCEKGFSSNYDRKIHIRSHTGEFQFECPHCPKVCTNKTDLKRHVVRHLNIRNFGCELCDKRFYRPFELARHMRTHTKERPYVCEDCGATYPVLAQLKDHQLRHKGVKNIKCEICGRLFYSKSVLKVHMPTHFDEKPFECDVCGRKFSRAKAMQKHQKLHSGEKKYVCNICGKAYAQDSGLYAHKKTHGANVA</sequence>
<comment type="subcellular location">
    <subcellularLocation>
        <location evidence="2">Nucleus</location>
    </subcellularLocation>
</comment>
<feature type="domain" description="C2H2-type" evidence="14">
    <location>
        <begin position="413"/>
        <end position="440"/>
    </location>
</feature>
<evidence type="ECO:0000256" key="5">
    <source>
        <dbReference type="ARBA" id="ARBA00022737"/>
    </source>
</evidence>
<dbReference type="SUPFAM" id="SSF57667">
    <property type="entry name" value="beta-beta-alpha zinc fingers"/>
    <property type="match status" value="5"/>
</dbReference>
<proteinExistence type="inferred from homology"/>
<dbReference type="GO" id="GO:0001227">
    <property type="term" value="F:DNA-binding transcription repressor activity, RNA polymerase II-specific"/>
    <property type="evidence" value="ECO:0007669"/>
    <property type="project" value="TreeGrafter"/>
</dbReference>
<keyword evidence="10" id="KW-0804">Transcription</keyword>
<keyword evidence="6 12" id="KW-0863">Zinc-finger</keyword>
<dbReference type="PROSITE" id="PS00028">
    <property type="entry name" value="ZINC_FINGER_C2H2_1"/>
    <property type="match status" value="12"/>
</dbReference>
<dbReference type="Proteomes" id="UP000594454">
    <property type="component" value="Chromosome 4"/>
</dbReference>
<evidence type="ECO:0000256" key="6">
    <source>
        <dbReference type="ARBA" id="ARBA00022771"/>
    </source>
</evidence>
<keyword evidence="9" id="KW-0238">DNA-binding</keyword>
<feature type="domain" description="C2H2-type" evidence="14">
    <location>
        <begin position="497"/>
        <end position="524"/>
    </location>
</feature>
<accession>A0A7R8UVS6</accession>
<feature type="region of interest" description="Disordered" evidence="13">
    <location>
        <begin position="217"/>
        <end position="288"/>
    </location>
</feature>
<keyword evidence="8" id="KW-0805">Transcription regulation</keyword>
<evidence type="ECO:0000256" key="10">
    <source>
        <dbReference type="ARBA" id="ARBA00023163"/>
    </source>
</evidence>
<feature type="compositionally biased region" description="Polar residues" evidence="13">
    <location>
        <begin position="222"/>
        <end position="249"/>
    </location>
</feature>
<dbReference type="Pfam" id="PF12874">
    <property type="entry name" value="zf-met"/>
    <property type="match status" value="1"/>
</dbReference>
<name>A0A7R8UVS6_HERIL</name>
<dbReference type="Pfam" id="PF00096">
    <property type="entry name" value="zf-C2H2"/>
    <property type="match status" value="7"/>
</dbReference>
<dbReference type="PROSITE" id="PS50157">
    <property type="entry name" value="ZINC_FINGER_C2H2_2"/>
    <property type="match status" value="11"/>
</dbReference>
<dbReference type="GO" id="GO:0008270">
    <property type="term" value="F:zinc ion binding"/>
    <property type="evidence" value="ECO:0007669"/>
    <property type="project" value="UniProtKB-KW"/>
</dbReference>
<organism evidence="15 16">
    <name type="scientific">Hermetia illucens</name>
    <name type="common">Black soldier fly</name>
    <dbReference type="NCBI Taxonomy" id="343691"/>
    <lineage>
        <taxon>Eukaryota</taxon>
        <taxon>Metazoa</taxon>
        <taxon>Ecdysozoa</taxon>
        <taxon>Arthropoda</taxon>
        <taxon>Hexapoda</taxon>
        <taxon>Insecta</taxon>
        <taxon>Pterygota</taxon>
        <taxon>Neoptera</taxon>
        <taxon>Endopterygota</taxon>
        <taxon>Diptera</taxon>
        <taxon>Brachycera</taxon>
        <taxon>Stratiomyomorpha</taxon>
        <taxon>Stratiomyidae</taxon>
        <taxon>Hermetiinae</taxon>
        <taxon>Hermetia</taxon>
    </lineage>
</organism>
<evidence type="ECO:0000259" key="14">
    <source>
        <dbReference type="PROSITE" id="PS50157"/>
    </source>
</evidence>
<protein>
    <recommendedName>
        <fullName evidence="14">C2H2-type domain-containing protein</fullName>
    </recommendedName>
</protein>
<dbReference type="InParanoid" id="A0A7R8UVS6"/>
<feature type="compositionally biased region" description="Polar residues" evidence="13">
    <location>
        <begin position="122"/>
        <end position="147"/>
    </location>
</feature>
<evidence type="ECO:0000256" key="3">
    <source>
        <dbReference type="ARBA" id="ARBA00006991"/>
    </source>
</evidence>
<dbReference type="OrthoDB" id="427030at2759"/>
<dbReference type="GO" id="GO:0000978">
    <property type="term" value="F:RNA polymerase II cis-regulatory region sequence-specific DNA binding"/>
    <property type="evidence" value="ECO:0007669"/>
    <property type="project" value="TreeGrafter"/>
</dbReference>
<keyword evidence="4" id="KW-0479">Metal-binding</keyword>
<dbReference type="PANTHER" id="PTHR24399">
    <property type="entry name" value="ZINC FINGER AND BTB DOMAIN-CONTAINING"/>
    <property type="match status" value="1"/>
</dbReference>
<feature type="region of interest" description="Disordered" evidence="13">
    <location>
        <begin position="343"/>
        <end position="366"/>
    </location>
</feature>
<feature type="domain" description="C2H2-type" evidence="14">
    <location>
        <begin position="609"/>
        <end position="636"/>
    </location>
</feature>
<evidence type="ECO:0000313" key="15">
    <source>
        <dbReference type="EMBL" id="CAD7087446.1"/>
    </source>
</evidence>
<evidence type="ECO:0000313" key="16">
    <source>
        <dbReference type="Proteomes" id="UP000594454"/>
    </source>
</evidence>
<evidence type="ECO:0000256" key="12">
    <source>
        <dbReference type="PROSITE-ProRule" id="PRU00042"/>
    </source>
</evidence>
<feature type="domain" description="C2H2-type" evidence="14">
    <location>
        <begin position="553"/>
        <end position="580"/>
    </location>
</feature>
<dbReference type="AlphaFoldDB" id="A0A7R8UVS6"/>
<dbReference type="PANTHER" id="PTHR24399:SF70">
    <property type="entry name" value="C2H2-TYPE DOMAIN-CONTAINING PROTEIN"/>
    <property type="match status" value="1"/>
</dbReference>
<comment type="function">
    <text evidence="1">May be involved in transcriptional regulation.</text>
</comment>
<feature type="domain" description="C2H2-type" evidence="14">
    <location>
        <begin position="525"/>
        <end position="552"/>
    </location>
</feature>
<feature type="domain" description="C2H2-type" evidence="14">
    <location>
        <begin position="329"/>
        <end position="356"/>
    </location>
</feature>
<dbReference type="InterPro" id="IPR036236">
    <property type="entry name" value="Znf_C2H2_sf"/>
</dbReference>
<dbReference type="GO" id="GO:0005654">
    <property type="term" value="C:nucleoplasm"/>
    <property type="evidence" value="ECO:0007669"/>
    <property type="project" value="TreeGrafter"/>
</dbReference>
<evidence type="ECO:0000256" key="9">
    <source>
        <dbReference type="ARBA" id="ARBA00023125"/>
    </source>
</evidence>
<keyword evidence="7" id="KW-0862">Zinc</keyword>
<evidence type="ECO:0000256" key="11">
    <source>
        <dbReference type="ARBA" id="ARBA00023242"/>
    </source>
</evidence>
<evidence type="ECO:0000256" key="7">
    <source>
        <dbReference type="ARBA" id="ARBA00022833"/>
    </source>
</evidence>
<gene>
    <name evidence="15" type="ORF">HERILL_LOCUS10154</name>
</gene>
<dbReference type="Gene3D" id="3.30.160.60">
    <property type="entry name" value="Classic Zinc Finger"/>
    <property type="match status" value="9"/>
</dbReference>
<evidence type="ECO:0000256" key="8">
    <source>
        <dbReference type="ARBA" id="ARBA00023015"/>
    </source>
</evidence>
<feature type="domain" description="C2H2-type" evidence="14">
    <location>
        <begin position="441"/>
        <end position="468"/>
    </location>
</feature>
<feature type="region of interest" description="Disordered" evidence="13">
    <location>
        <begin position="112"/>
        <end position="147"/>
    </location>
</feature>
<keyword evidence="16" id="KW-1185">Reference proteome</keyword>
<feature type="domain" description="C2H2-type" evidence="14">
    <location>
        <begin position="581"/>
        <end position="608"/>
    </location>
</feature>
<dbReference type="EMBL" id="LR899012">
    <property type="protein sequence ID" value="CAD7087446.1"/>
    <property type="molecule type" value="Genomic_DNA"/>
</dbReference>
<keyword evidence="11" id="KW-0539">Nucleus</keyword>
<evidence type="ECO:0000256" key="1">
    <source>
        <dbReference type="ARBA" id="ARBA00003767"/>
    </source>
</evidence>
<evidence type="ECO:0000256" key="13">
    <source>
        <dbReference type="SAM" id="MobiDB-lite"/>
    </source>
</evidence>
<dbReference type="SMART" id="SM00355">
    <property type="entry name" value="ZnF_C2H2"/>
    <property type="match status" value="12"/>
</dbReference>
<dbReference type="FunFam" id="3.30.160.60:FF:002343">
    <property type="entry name" value="Zinc finger protein 33A"/>
    <property type="match status" value="2"/>
</dbReference>
<feature type="domain" description="C2H2-type" evidence="14">
    <location>
        <begin position="469"/>
        <end position="496"/>
    </location>
</feature>
<comment type="similarity">
    <text evidence="3">Belongs to the krueppel C2H2-type zinc-finger protein family.</text>
</comment>
<dbReference type="InterPro" id="IPR013087">
    <property type="entry name" value="Znf_C2H2_type"/>
</dbReference>
<dbReference type="FunFam" id="3.30.160.60:FF:000202">
    <property type="entry name" value="Zinc finger protein 574"/>
    <property type="match status" value="1"/>
</dbReference>
<evidence type="ECO:0000256" key="4">
    <source>
        <dbReference type="ARBA" id="ARBA00022723"/>
    </source>
</evidence>
<keyword evidence="5" id="KW-0677">Repeat</keyword>
<reference evidence="15 16" key="1">
    <citation type="submission" date="2020-11" db="EMBL/GenBank/DDBJ databases">
        <authorList>
            <person name="Wallbank WR R."/>
            <person name="Pardo Diaz C."/>
            <person name="Kozak K."/>
            <person name="Martin S."/>
            <person name="Jiggins C."/>
            <person name="Moest M."/>
            <person name="Warren A I."/>
            <person name="Generalovic N T."/>
            <person name="Byers J.R.P. K."/>
            <person name="Montejo-Kovacevich G."/>
            <person name="Yen C E."/>
        </authorList>
    </citation>
    <scope>NUCLEOTIDE SEQUENCE [LARGE SCALE GENOMIC DNA]</scope>
</reference>
<feature type="region of interest" description="Disordered" evidence="13">
    <location>
        <begin position="1"/>
        <end position="32"/>
    </location>
</feature>
<feature type="domain" description="C2H2-type" evidence="14">
    <location>
        <begin position="294"/>
        <end position="322"/>
    </location>
</feature>